<dbReference type="Proteomes" id="UP000301475">
    <property type="component" value="Chromosome"/>
</dbReference>
<keyword evidence="2" id="KW-1185">Reference proteome</keyword>
<evidence type="ECO:0000313" key="1">
    <source>
        <dbReference type="EMBL" id="QCT06808.1"/>
    </source>
</evidence>
<dbReference type="OrthoDB" id="2339732at2"/>
<dbReference type="KEGG" id="ruj:E5Z56_05270"/>
<evidence type="ECO:0000313" key="2">
    <source>
        <dbReference type="Proteomes" id="UP000301475"/>
    </source>
</evidence>
<dbReference type="AlphaFoldDB" id="A0A4P8Y0W1"/>
<protein>
    <submittedName>
        <fullName evidence="1">Uncharacterized protein</fullName>
    </submittedName>
</protein>
<accession>A0A4P8Y0W1</accession>
<gene>
    <name evidence="1" type="ORF">E5Z56_05270</name>
</gene>
<organism evidence="1 2">
    <name type="scientific">Ruminococcus bovis</name>
    <dbReference type="NCBI Taxonomy" id="2564099"/>
    <lineage>
        <taxon>Bacteria</taxon>
        <taxon>Bacillati</taxon>
        <taxon>Bacillota</taxon>
        <taxon>Clostridia</taxon>
        <taxon>Eubacteriales</taxon>
        <taxon>Oscillospiraceae</taxon>
        <taxon>Ruminococcus</taxon>
    </lineage>
</organism>
<sequence>MKNRAIEYPHPVLNEYTNDFDNCAFNLSVGSHSDTGNSIDIELSYSLTGSGIQSLISQGLAKVFIRVVCFRTSFRKVFEMSNEDITVISLPKKNVTDSIDISAAIVAAQNINNYCLPEFNQDYFGGYPGFKLRKGDIIANEPGLTIKLNTILEKNMAGVVFINSNSAITEPKVYFASVEETDPSLTDYITISLPDSEYKNYAKLSTKKHLKNVLARFLQGALVFPAITEAIARLRREEELEEDPDCHYRGTIWAESIYNALNKMGIDELATCNQSDFEIANKLLGDVVGDSINTLMQKMIDWSTIQQEDEAL</sequence>
<reference evidence="1 2" key="1">
    <citation type="submission" date="2019-04" db="EMBL/GenBank/DDBJ databases">
        <authorList>
            <person name="Embree M."/>
            <person name="Gaffney J.R."/>
        </authorList>
    </citation>
    <scope>NUCLEOTIDE SEQUENCE [LARGE SCALE GENOMIC DNA]</scope>
    <source>
        <strain evidence="1 2">JE7A12</strain>
    </source>
</reference>
<proteinExistence type="predicted"/>
<dbReference type="EMBL" id="CP039381">
    <property type="protein sequence ID" value="QCT06808.1"/>
    <property type="molecule type" value="Genomic_DNA"/>
</dbReference>
<name>A0A4P8Y0W1_9FIRM</name>
<dbReference type="RefSeq" id="WP_138156892.1">
    <property type="nucleotide sequence ID" value="NZ_CP039381.1"/>
</dbReference>